<comment type="similarity">
    <text evidence="1">Belongs to the nitrite and sulfite reductase 4Fe-4S domain family.</text>
</comment>
<keyword evidence="3" id="KW-0349">Heme</keyword>
<feature type="domain" description="Nitrite/Sulfite reductase ferredoxin-like" evidence="9">
    <location>
        <begin position="337"/>
        <end position="401"/>
    </location>
</feature>
<evidence type="ECO:0000313" key="11">
    <source>
        <dbReference type="Proteomes" id="UP000632766"/>
    </source>
</evidence>
<evidence type="ECO:0000313" key="10">
    <source>
        <dbReference type="EMBL" id="MBH8563910.1"/>
    </source>
</evidence>
<feature type="domain" description="Nitrite/sulphite reductase 4Fe-4S" evidence="8">
    <location>
        <begin position="114"/>
        <end position="262"/>
    </location>
</feature>
<dbReference type="Gene3D" id="3.30.413.10">
    <property type="entry name" value="Sulfite Reductase Hemoprotein, domain 1"/>
    <property type="match status" value="2"/>
</dbReference>
<dbReference type="PANTHER" id="PTHR32439">
    <property type="entry name" value="FERREDOXIN--NITRITE REDUCTASE, CHLOROPLASTIC"/>
    <property type="match status" value="1"/>
</dbReference>
<dbReference type="Pfam" id="PF01077">
    <property type="entry name" value="NIR_SIR"/>
    <property type="match status" value="2"/>
</dbReference>
<keyword evidence="11" id="KW-1185">Reference proteome</keyword>
<organism evidence="10 11">
    <name type="scientific">Amazonocrinis nigriterrae CENA67</name>
    <dbReference type="NCBI Taxonomy" id="2794033"/>
    <lineage>
        <taxon>Bacteria</taxon>
        <taxon>Bacillati</taxon>
        <taxon>Cyanobacteriota</taxon>
        <taxon>Cyanophyceae</taxon>
        <taxon>Nostocales</taxon>
        <taxon>Nostocaceae</taxon>
        <taxon>Amazonocrinis</taxon>
        <taxon>Amazonocrinis nigriterrae</taxon>
    </lineage>
</organism>
<evidence type="ECO:0000256" key="2">
    <source>
        <dbReference type="ARBA" id="ARBA00022485"/>
    </source>
</evidence>
<comment type="caution">
    <text evidence="10">The sequence shown here is derived from an EMBL/GenBank/DDBJ whole genome shotgun (WGS) entry which is preliminary data.</text>
</comment>
<dbReference type="InterPro" id="IPR036136">
    <property type="entry name" value="Nit/Sulf_reduc_fer-like_dom_sf"/>
</dbReference>
<dbReference type="Gene3D" id="3.90.480.10">
    <property type="entry name" value="Sulfite Reductase Hemoprotein,Domain 2"/>
    <property type="match status" value="1"/>
</dbReference>
<name>A0A8J7HTL8_9NOST</name>
<keyword evidence="7" id="KW-0411">Iron-sulfur</keyword>
<evidence type="ECO:0000259" key="8">
    <source>
        <dbReference type="Pfam" id="PF01077"/>
    </source>
</evidence>
<dbReference type="InterPro" id="IPR012798">
    <property type="entry name" value="Cbl_synth_CobG-like"/>
</dbReference>
<keyword evidence="5 10" id="KW-0560">Oxidoreductase</keyword>
<evidence type="ECO:0000256" key="3">
    <source>
        <dbReference type="ARBA" id="ARBA00022617"/>
    </source>
</evidence>
<sequence>MPTPAVSSRYTYGLLSALHGEGVLVLLSGIACPGLFYVTPACDGILSRIRIPGGILNNIQCRAIADIADKYGGGYIDVTNRANLQVREIRTQINTTVLKHLQDLGLGSSNTNVDHIRNIMTSPTAGIDPQELIDTRPFVQDWDNYIATHPHLCGLPAKFSVGFDGGGLVSVCDRPNDIAFAAVLVNNQVYFRLCLSIGAKGEPPADTGVLLTPEKCLPLLAALANVYLKHIDTNSKRKPRLRELLNSLGCENYLQEVEASLPFSLLHSEIRGNLTPQPPSLGGKGEQFPTIVTKESLGLKSDTHTQLCREIASKNGQVTSSSSPSSPLHQYQHIGIHPQRQPGLFYIGVVLPLGRLESQQMRGLADLAESYGSSIRLTPWQNLLLTDIPQQWVNDVQNKLAVLGLDSSPSNIKSALVACSGKRGCAAAATDTKGDALALAEYLETRVTLDHPINIHFSGCEKSCAQHSKSDITLLGVSAQKENGTVESYQVYIGDGYSHEKFGRELYQDVSLAKLPALLERMLKVYKIKRTNYTESFAEFANRYAIAQLKQLFS</sequence>
<keyword evidence="2" id="KW-0004">4Fe-4S</keyword>
<feature type="domain" description="Nitrite/sulphite reductase 4Fe-4S" evidence="8">
    <location>
        <begin position="415"/>
        <end position="551"/>
    </location>
</feature>
<gene>
    <name evidence="10" type="primary">cobG</name>
    <name evidence="10" type="ORF">I8748_17240</name>
</gene>
<evidence type="ECO:0000256" key="5">
    <source>
        <dbReference type="ARBA" id="ARBA00023002"/>
    </source>
</evidence>
<dbReference type="GO" id="GO:0020037">
    <property type="term" value="F:heme binding"/>
    <property type="evidence" value="ECO:0007669"/>
    <property type="project" value="InterPro"/>
</dbReference>
<evidence type="ECO:0000256" key="7">
    <source>
        <dbReference type="ARBA" id="ARBA00023014"/>
    </source>
</evidence>
<dbReference type="Pfam" id="PF03460">
    <property type="entry name" value="NIR_SIR_ferr"/>
    <property type="match status" value="2"/>
</dbReference>
<dbReference type="NCBIfam" id="TIGR02435">
    <property type="entry name" value="CobG"/>
    <property type="match status" value="1"/>
</dbReference>
<dbReference type="GO" id="GO:0043818">
    <property type="term" value="F:precorrin-3B synthase activity"/>
    <property type="evidence" value="ECO:0007669"/>
    <property type="project" value="UniProtKB-EC"/>
</dbReference>
<keyword evidence="6" id="KW-0408">Iron</keyword>
<dbReference type="EMBL" id="JAECZC010000030">
    <property type="protein sequence ID" value="MBH8563910.1"/>
    <property type="molecule type" value="Genomic_DNA"/>
</dbReference>
<dbReference type="PROSITE" id="PS00365">
    <property type="entry name" value="NIR_SIR"/>
    <property type="match status" value="1"/>
</dbReference>
<dbReference type="GO" id="GO:0046872">
    <property type="term" value="F:metal ion binding"/>
    <property type="evidence" value="ECO:0007669"/>
    <property type="project" value="UniProtKB-KW"/>
</dbReference>
<evidence type="ECO:0000256" key="1">
    <source>
        <dbReference type="ARBA" id="ARBA00010429"/>
    </source>
</evidence>
<dbReference type="PANTHER" id="PTHR32439:SF0">
    <property type="entry name" value="FERREDOXIN--NITRITE REDUCTASE, CHLOROPLASTIC"/>
    <property type="match status" value="1"/>
</dbReference>
<dbReference type="InterPro" id="IPR051329">
    <property type="entry name" value="NIR_SIR_4Fe-4S"/>
</dbReference>
<dbReference type="GO" id="GO:0051539">
    <property type="term" value="F:4 iron, 4 sulfur cluster binding"/>
    <property type="evidence" value="ECO:0007669"/>
    <property type="project" value="UniProtKB-KW"/>
</dbReference>
<dbReference type="RefSeq" id="WP_198125768.1">
    <property type="nucleotide sequence ID" value="NZ_JAECZC010000030.1"/>
</dbReference>
<keyword evidence="4" id="KW-0479">Metal-binding</keyword>
<proteinExistence type="inferred from homology"/>
<dbReference type="SUPFAM" id="SSF55124">
    <property type="entry name" value="Nitrite/Sulfite reductase N-terminal domain-like"/>
    <property type="match status" value="2"/>
</dbReference>
<dbReference type="SUPFAM" id="SSF56014">
    <property type="entry name" value="Nitrite and sulphite reductase 4Fe-4S domain-like"/>
    <property type="match status" value="2"/>
</dbReference>
<evidence type="ECO:0000256" key="6">
    <source>
        <dbReference type="ARBA" id="ARBA00023004"/>
    </source>
</evidence>
<dbReference type="AlphaFoldDB" id="A0A8J7HTL8"/>
<dbReference type="InterPro" id="IPR006066">
    <property type="entry name" value="NO2/SO3_Rdtase_FeS/sirohaem_BS"/>
</dbReference>
<evidence type="ECO:0000256" key="4">
    <source>
        <dbReference type="ARBA" id="ARBA00022723"/>
    </source>
</evidence>
<dbReference type="EC" id="1.14.13.83" evidence="10"/>
<dbReference type="InterPro" id="IPR045854">
    <property type="entry name" value="NO2/SO3_Rdtase_4Fe4S_sf"/>
</dbReference>
<reference evidence="10 11" key="1">
    <citation type="journal article" date="2021" name="Int. J. Syst. Evol. Microbiol.">
        <title>Amazonocrinis nigriterrae gen. nov., sp. nov., Atlanticothrix silvestris gen. nov., sp. nov. and Dendronalium phyllosphericum gen. nov., sp. nov., nostocacean cyanobacteria from Brazilian environments.</title>
        <authorList>
            <person name="Alvarenga D.O."/>
            <person name="Andreote A.P.D."/>
            <person name="Branco L.H.Z."/>
            <person name="Delbaje E."/>
            <person name="Cruz R.B."/>
            <person name="Varani A.M."/>
            <person name="Fiore M.F."/>
        </authorList>
    </citation>
    <scope>NUCLEOTIDE SEQUENCE [LARGE SCALE GENOMIC DNA]</scope>
    <source>
        <strain evidence="10 11">CENA67</strain>
    </source>
</reference>
<feature type="domain" description="Nitrite/Sulfite reductase ferredoxin-like" evidence="9">
    <location>
        <begin position="47"/>
        <end position="92"/>
    </location>
</feature>
<evidence type="ECO:0000259" key="9">
    <source>
        <dbReference type="Pfam" id="PF03460"/>
    </source>
</evidence>
<dbReference type="Proteomes" id="UP000632766">
    <property type="component" value="Unassembled WGS sequence"/>
</dbReference>
<accession>A0A8J7HTL8</accession>
<dbReference type="InterPro" id="IPR005117">
    <property type="entry name" value="NiRdtase/SiRdtase_haem-b_fer"/>
</dbReference>
<dbReference type="InterPro" id="IPR006067">
    <property type="entry name" value="NO2/SO3_Rdtase_4Fe4S_dom"/>
</dbReference>
<protein>
    <submittedName>
        <fullName evidence="10">Precorrin-3B synthase</fullName>
        <ecNumber evidence="10">1.14.13.83</ecNumber>
    </submittedName>
</protein>